<dbReference type="RefSeq" id="WP_111949090.1">
    <property type="nucleotide sequence ID" value="NZ_CALUAQ010000005.1"/>
</dbReference>
<dbReference type="Proteomes" id="UP000315953">
    <property type="component" value="Chromosome"/>
</dbReference>
<dbReference type="KEGG" id="dpm:FNV33_02450"/>
<dbReference type="AlphaFoldDB" id="A0A328KBV0"/>
<dbReference type="GO" id="GO:0005524">
    <property type="term" value="F:ATP binding"/>
    <property type="evidence" value="ECO:0007669"/>
    <property type="project" value="InterPro"/>
</dbReference>
<accession>A0A328KBV0</accession>
<dbReference type="InterPro" id="IPR051782">
    <property type="entry name" value="ABC_Transporter_VariousFunc"/>
</dbReference>
<dbReference type="Pfam" id="PF00005">
    <property type="entry name" value="ABC_tran"/>
    <property type="match status" value="1"/>
</dbReference>
<proteinExistence type="predicted"/>
<organism evidence="1 2">
    <name type="scientific">Dolosigranulum pigrum</name>
    <dbReference type="NCBI Taxonomy" id="29394"/>
    <lineage>
        <taxon>Bacteria</taxon>
        <taxon>Bacillati</taxon>
        <taxon>Bacillota</taxon>
        <taxon>Bacilli</taxon>
        <taxon>Lactobacillales</taxon>
        <taxon>Carnobacteriaceae</taxon>
        <taxon>Dolosigranulum</taxon>
    </lineage>
</organism>
<reference evidence="1 2" key="1">
    <citation type="submission" date="2019-07" db="EMBL/GenBank/DDBJ databases">
        <title>Genome assembly of a nasal isolate of Dolosigranulum pigrum from a chronic sinusitis patient.</title>
        <authorList>
            <person name="Baig S."/>
            <person name="Overballe-Petersen S."/>
            <person name="Kaspar U."/>
            <person name="Rendboe A."/>
            <person name="de Man T."/>
            <person name="Liu C."/>
            <person name="Price L.B."/>
            <person name="Stegger M."/>
            <person name="Becker K."/>
            <person name="Skytt Andersen P."/>
        </authorList>
    </citation>
    <scope>NUCLEOTIDE SEQUENCE [LARGE SCALE GENOMIC DNA]</scope>
    <source>
        <strain evidence="1 2">83VPs-KB5</strain>
    </source>
</reference>
<dbReference type="PANTHER" id="PTHR42939">
    <property type="entry name" value="ABC TRANSPORTER ATP-BINDING PROTEIN ALBC-RELATED"/>
    <property type="match status" value="1"/>
</dbReference>
<dbReference type="InterPro" id="IPR027417">
    <property type="entry name" value="P-loop_NTPase"/>
</dbReference>
<dbReference type="EMBL" id="CP041626">
    <property type="protein sequence ID" value="QDO90965.1"/>
    <property type="molecule type" value="Genomic_DNA"/>
</dbReference>
<dbReference type="GO" id="GO:0016887">
    <property type="term" value="F:ATP hydrolysis activity"/>
    <property type="evidence" value="ECO:0007669"/>
    <property type="project" value="InterPro"/>
</dbReference>
<gene>
    <name evidence="1" type="ORF">FNV33_02450</name>
</gene>
<dbReference type="SUPFAM" id="SSF52540">
    <property type="entry name" value="P-loop containing nucleoside triphosphate hydrolases"/>
    <property type="match status" value="1"/>
</dbReference>
<name>A0A328KBV0_9LACT</name>
<dbReference type="PANTHER" id="PTHR42939:SF1">
    <property type="entry name" value="ABC TRANSPORTER ATP-BINDING PROTEIN ALBC-RELATED"/>
    <property type="match status" value="1"/>
</dbReference>
<dbReference type="Gene3D" id="3.40.50.300">
    <property type="entry name" value="P-loop containing nucleotide triphosphate hydrolases"/>
    <property type="match status" value="1"/>
</dbReference>
<dbReference type="InterPro" id="IPR003439">
    <property type="entry name" value="ABC_transporter-like_ATP-bd"/>
</dbReference>
<protein>
    <submittedName>
        <fullName evidence="1">AAA family ATPase</fullName>
    </submittedName>
</protein>
<dbReference type="CDD" id="cd00267">
    <property type="entry name" value="ABC_ATPase"/>
    <property type="match status" value="1"/>
</dbReference>
<evidence type="ECO:0000313" key="2">
    <source>
        <dbReference type="Proteomes" id="UP000315953"/>
    </source>
</evidence>
<evidence type="ECO:0000313" key="1">
    <source>
        <dbReference type="EMBL" id="QDO90965.1"/>
    </source>
</evidence>
<sequence length="195" mass="22837">MLQVENLYIEQIDKIINCNFLEGITHLSGKNGSGKTLLLDYISGLRKLPKNASILNSGSTIYMKQNFRFHNRVILKEFIEFIEKMNDQNITAFKKFTQKYFPDFSYEEIAHTKLGMLSGGERRFIYMLTILSIERKWYILDEPFTNIDKDRRETLKEIIVSMSNFGSNFIITSHDTFGIQEARTVQFEDIVHDNI</sequence>